<dbReference type="AlphaFoldDB" id="A0AAJ2NTH9"/>
<comment type="caution">
    <text evidence="1">The sequence shown here is derived from an EMBL/GenBank/DDBJ whole genome shotgun (WGS) entry which is preliminary data.</text>
</comment>
<feature type="non-terminal residue" evidence="1">
    <location>
        <position position="80"/>
    </location>
</feature>
<organism evidence="1 2">
    <name type="scientific">Alkalihalophilus pseudofirmus</name>
    <name type="common">Bacillus pseudofirmus</name>
    <dbReference type="NCBI Taxonomy" id="79885"/>
    <lineage>
        <taxon>Bacteria</taxon>
        <taxon>Bacillati</taxon>
        <taxon>Bacillota</taxon>
        <taxon>Bacilli</taxon>
        <taxon>Bacillales</taxon>
        <taxon>Bacillaceae</taxon>
        <taxon>Alkalihalophilus</taxon>
    </lineage>
</organism>
<dbReference type="EMBL" id="JAWJAY010001350">
    <property type="protein sequence ID" value="MDV2888366.1"/>
    <property type="molecule type" value="Genomic_DNA"/>
</dbReference>
<sequence length="80" mass="9456">IQTERVEDLIEEAESKVSAYERSLQERGFDKGSDINHVKDPLEAREIEINLKFIERNETRLQGYENHDWKKVVGEEIKIL</sequence>
<dbReference type="RefSeq" id="WP_323468298.1">
    <property type="nucleotide sequence ID" value="NZ_JAWJAY010001350.1"/>
</dbReference>
<dbReference type="Proteomes" id="UP001285636">
    <property type="component" value="Unassembled WGS sequence"/>
</dbReference>
<protein>
    <submittedName>
        <fullName evidence="1">Uncharacterized protein</fullName>
    </submittedName>
</protein>
<gene>
    <name evidence="1" type="ORF">RYX45_24710</name>
</gene>
<evidence type="ECO:0000313" key="1">
    <source>
        <dbReference type="EMBL" id="MDV2888366.1"/>
    </source>
</evidence>
<feature type="non-terminal residue" evidence="1">
    <location>
        <position position="1"/>
    </location>
</feature>
<accession>A0AAJ2NTH9</accession>
<reference evidence="1" key="1">
    <citation type="submission" date="2023-10" db="EMBL/GenBank/DDBJ databases">
        <title>Screening of Alkalihalophilus pseudofirmusBZ-TG-HK211 and Its Alleviation of Salt Stress on Rapeseed Growth.</title>
        <authorList>
            <person name="Zhao B."/>
            <person name="Guo T."/>
        </authorList>
    </citation>
    <scope>NUCLEOTIDE SEQUENCE</scope>
    <source>
        <strain evidence="1">BZ-TG-HK211</strain>
    </source>
</reference>
<name>A0AAJ2NTH9_ALKPS</name>
<proteinExistence type="predicted"/>
<evidence type="ECO:0000313" key="2">
    <source>
        <dbReference type="Proteomes" id="UP001285636"/>
    </source>
</evidence>